<feature type="region of interest" description="Disordered" evidence="2">
    <location>
        <begin position="1"/>
        <end position="41"/>
    </location>
</feature>
<feature type="active site" evidence="1">
    <location>
        <position position="396"/>
    </location>
</feature>
<feature type="active site" evidence="1">
    <location>
        <position position="228"/>
    </location>
</feature>
<evidence type="ECO:0000256" key="1">
    <source>
        <dbReference type="PROSITE-ProRule" id="PRU00239"/>
    </source>
</evidence>
<name>A0A9X5FAN1_9MICO</name>
<dbReference type="GO" id="GO:0004198">
    <property type="term" value="F:calcium-dependent cysteine-type endopeptidase activity"/>
    <property type="evidence" value="ECO:0007669"/>
    <property type="project" value="InterPro"/>
</dbReference>
<dbReference type="InterPro" id="IPR022684">
    <property type="entry name" value="Calpain_cysteine_protease"/>
</dbReference>
<reference evidence="4 5" key="1">
    <citation type="submission" date="2020-04" db="EMBL/GenBank/DDBJ databases">
        <title>MicrobeNet Type strains.</title>
        <authorList>
            <person name="Nicholson A.C."/>
        </authorList>
    </citation>
    <scope>NUCLEOTIDE SEQUENCE [LARGE SCALE GENOMIC DNA]</scope>
    <source>
        <strain evidence="4 5">ATCC BAA-789</strain>
    </source>
</reference>
<accession>A0A9X5FAN1</accession>
<dbReference type="InterPro" id="IPR001300">
    <property type="entry name" value="Peptidase_C2_calpain_cat"/>
</dbReference>
<organism evidence="4 5">
    <name type="scientific">Sanguibacter hominis ATCC BAA-789</name>
    <dbReference type="NCBI Taxonomy" id="1312740"/>
    <lineage>
        <taxon>Bacteria</taxon>
        <taxon>Bacillati</taxon>
        <taxon>Actinomycetota</taxon>
        <taxon>Actinomycetes</taxon>
        <taxon>Micrococcales</taxon>
        <taxon>Sanguibacteraceae</taxon>
        <taxon>Sanguibacter</taxon>
    </lineage>
</organism>
<gene>
    <name evidence="4" type="ORF">HF995_05000</name>
</gene>
<keyword evidence="5" id="KW-1185">Reference proteome</keyword>
<evidence type="ECO:0000259" key="3">
    <source>
        <dbReference type="PROSITE" id="PS50203"/>
    </source>
</evidence>
<feature type="domain" description="Calpain catalytic" evidence="3">
    <location>
        <begin position="192"/>
        <end position="522"/>
    </location>
</feature>
<comment type="caution">
    <text evidence="4">The sequence shown here is derived from an EMBL/GenBank/DDBJ whole genome shotgun (WGS) entry which is preliminary data.</text>
</comment>
<dbReference type="SUPFAM" id="SSF54001">
    <property type="entry name" value="Cysteine proteinases"/>
    <property type="match status" value="1"/>
</dbReference>
<protein>
    <recommendedName>
        <fullName evidence="3">Calpain catalytic domain-containing protein</fullName>
    </recommendedName>
</protein>
<dbReference type="RefSeq" id="WP_168446650.1">
    <property type="nucleotide sequence ID" value="NZ_JAAXOW010000001.1"/>
</dbReference>
<dbReference type="Proteomes" id="UP000774283">
    <property type="component" value="Unassembled WGS sequence"/>
</dbReference>
<feature type="active site" evidence="1">
    <location>
        <position position="475"/>
    </location>
</feature>
<evidence type="ECO:0000313" key="4">
    <source>
        <dbReference type="EMBL" id="NKX92635.1"/>
    </source>
</evidence>
<dbReference type="Pfam" id="PF00648">
    <property type="entry name" value="Peptidase_C2"/>
    <property type="match status" value="1"/>
</dbReference>
<dbReference type="GO" id="GO:0006508">
    <property type="term" value="P:proteolysis"/>
    <property type="evidence" value="ECO:0007669"/>
    <property type="project" value="UniProtKB-KW"/>
</dbReference>
<keyword evidence="1" id="KW-0378">Hydrolase</keyword>
<sequence length="529" mass="57052">MPTHARRTTRTTRPDADATALAPDRPADLSAVDDAPLASTGVPSPYALAELVLGRTVDWDRVAAPEALLEEAFQTPYQNLFDPKHGSPLYLGQELQDDGTIVRKRPELAHGDEGGEKTTDDKRADADALAGVRTLAELVQALGPDAADRIPVRSAVPTPGGTFVELGQGPTLRRRLLGQIFDIHDIDMLFPPVRLGYHPDGLQWQDVGRFFDEAAEFFDPVQGAVGDCYVIAAMSSVAWSMPYTITDRSRAKAVDNQRFVHQIGFTGGNGLENVEVSDSVLVYSGTTSAPYARSKEPGEIWPAVYEKAYAKWRLGEPTDFPAIPSIAGGDPSIACRALTGLSDYRQWHTSFTAAQVLSTIQAHSVDGRTTTPMVAWTHGTEPTPGAYSDATIVANHAYSILGWMRRVPPVLVRDFLVRERLVGPVVRPEEVAAREQGGELVLGASPRARAAIVGALWPDLVGIPLRPRTYVILRNPWGSTPGTGASTASGTHQARDVDWWRSVPLGADGVFALEINAYHRLFAGTGGAA</sequence>
<evidence type="ECO:0000313" key="5">
    <source>
        <dbReference type="Proteomes" id="UP000774283"/>
    </source>
</evidence>
<dbReference type="EMBL" id="JAAXOW010000001">
    <property type="protein sequence ID" value="NKX92635.1"/>
    <property type="molecule type" value="Genomic_DNA"/>
</dbReference>
<evidence type="ECO:0000256" key="2">
    <source>
        <dbReference type="SAM" id="MobiDB-lite"/>
    </source>
</evidence>
<dbReference type="PRINTS" id="PR00704">
    <property type="entry name" value="CALPAIN"/>
</dbReference>
<dbReference type="AlphaFoldDB" id="A0A9X5FAN1"/>
<keyword evidence="1" id="KW-0645">Protease</keyword>
<keyword evidence="1" id="KW-0788">Thiol protease</keyword>
<dbReference type="PROSITE" id="PS50203">
    <property type="entry name" value="CALPAIN_CAT"/>
    <property type="match status" value="1"/>
</dbReference>
<feature type="compositionally biased region" description="Basic residues" evidence="2">
    <location>
        <begin position="1"/>
        <end position="10"/>
    </location>
</feature>
<proteinExistence type="predicted"/>
<dbReference type="InterPro" id="IPR038765">
    <property type="entry name" value="Papain-like_cys_pep_sf"/>
</dbReference>